<protein>
    <recommendedName>
        <fullName evidence="7">Glycogen [starch] synthase</fullName>
        <ecNumber evidence="7">2.4.1.11</ecNumber>
    </recommendedName>
</protein>
<dbReference type="SUPFAM" id="SSF53756">
    <property type="entry name" value="UDP-Glycosyltransferase/glycogen phosphorylase"/>
    <property type="match status" value="1"/>
</dbReference>
<dbReference type="Pfam" id="PF05693">
    <property type="entry name" value="Glycogen_syn"/>
    <property type="match status" value="1"/>
</dbReference>
<dbReference type="InterPro" id="IPR008631">
    <property type="entry name" value="Glycogen_synth"/>
</dbReference>
<organism evidence="9 10">
    <name type="scientific">Mya arenaria</name>
    <name type="common">Soft-shell clam</name>
    <dbReference type="NCBI Taxonomy" id="6604"/>
    <lineage>
        <taxon>Eukaryota</taxon>
        <taxon>Metazoa</taxon>
        <taxon>Spiralia</taxon>
        <taxon>Lophotrochozoa</taxon>
        <taxon>Mollusca</taxon>
        <taxon>Bivalvia</taxon>
        <taxon>Autobranchia</taxon>
        <taxon>Heteroconchia</taxon>
        <taxon>Euheterodonta</taxon>
        <taxon>Imparidentia</taxon>
        <taxon>Neoheterodontei</taxon>
        <taxon>Myida</taxon>
        <taxon>Myoidea</taxon>
        <taxon>Myidae</taxon>
        <taxon>Mya</taxon>
    </lineage>
</organism>
<comment type="pathway">
    <text evidence="1 7">Glycan biosynthesis; glycogen biosynthesis.</text>
</comment>
<feature type="compositionally biased region" description="Acidic residues" evidence="8">
    <location>
        <begin position="619"/>
        <end position="633"/>
    </location>
</feature>
<evidence type="ECO:0000256" key="2">
    <source>
        <dbReference type="ARBA" id="ARBA00010686"/>
    </source>
</evidence>
<evidence type="ECO:0000256" key="3">
    <source>
        <dbReference type="ARBA" id="ARBA00022676"/>
    </source>
</evidence>
<dbReference type="EC" id="2.4.1.11" evidence="7"/>
<evidence type="ECO:0000256" key="8">
    <source>
        <dbReference type="SAM" id="MobiDB-lite"/>
    </source>
</evidence>
<keyword evidence="4 7" id="KW-0808">Transferase</keyword>
<dbReference type="EMBL" id="CP111015">
    <property type="protein sequence ID" value="WAR02939.1"/>
    <property type="molecule type" value="Genomic_DNA"/>
</dbReference>
<name>A0ABY7E183_MYAAR</name>
<dbReference type="PANTHER" id="PTHR10176">
    <property type="entry name" value="GLYCOGEN SYNTHASE"/>
    <property type="match status" value="1"/>
</dbReference>
<proteinExistence type="inferred from homology"/>
<reference evidence="9" key="1">
    <citation type="submission" date="2022-11" db="EMBL/GenBank/DDBJ databases">
        <title>Centuries of genome instability and evolution in soft-shell clam transmissible cancer (bioRxiv).</title>
        <authorList>
            <person name="Hart S.F.M."/>
            <person name="Yonemitsu M.A."/>
            <person name="Giersch R.M."/>
            <person name="Beal B.F."/>
            <person name="Arriagada G."/>
            <person name="Davis B.W."/>
            <person name="Ostrander E.A."/>
            <person name="Goff S.P."/>
            <person name="Metzger M.J."/>
        </authorList>
    </citation>
    <scope>NUCLEOTIDE SEQUENCE</scope>
    <source>
        <strain evidence="9">MELC-2E11</strain>
        <tissue evidence="9">Siphon/mantle</tissue>
    </source>
</reference>
<keyword evidence="3 7" id="KW-0328">Glycosyltransferase</keyword>
<dbReference type="PANTHER" id="PTHR10176:SF3">
    <property type="entry name" value="GLYCOGEN [STARCH] SYNTHASE"/>
    <property type="match status" value="1"/>
</dbReference>
<evidence type="ECO:0000256" key="6">
    <source>
        <dbReference type="ARBA" id="ARBA00047345"/>
    </source>
</evidence>
<comment type="function">
    <text evidence="7">Transfers the glycosyl residue from UDP-Glc to the non-reducing end of alpha-1,4-glucan.</text>
</comment>
<accession>A0ABY7E183</accession>
<evidence type="ECO:0000256" key="1">
    <source>
        <dbReference type="ARBA" id="ARBA00004964"/>
    </source>
</evidence>
<comment type="catalytic activity">
    <reaction evidence="6">
        <text>[(1-&gt;4)-alpha-D-glucosyl](n) + UDP-alpha-D-glucose = [(1-&gt;4)-alpha-D-glucosyl](n+1) + UDP + H(+)</text>
        <dbReference type="Rhea" id="RHEA:18549"/>
        <dbReference type="Rhea" id="RHEA-COMP:9584"/>
        <dbReference type="Rhea" id="RHEA-COMP:9587"/>
        <dbReference type="ChEBI" id="CHEBI:15378"/>
        <dbReference type="ChEBI" id="CHEBI:15444"/>
        <dbReference type="ChEBI" id="CHEBI:58223"/>
        <dbReference type="ChEBI" id="CHEBI:58885"/>
        <dbReference type="EC" id="2.4.1.11"/>
    </reaction>
    <physiologicalReaction direction="left-to-right" evidence="6">
        <dbReference type="Rhea" id="RHEA:18550"/>
    </physiologicalReaction>
</comment>
<dbReference type="Proteomes" id="UP001164746">
    <property type="component" value="Chromosome 4"/>
</dbReference>
<keyword evidence="5 7" id="KW-0320">Glycogen biosynthesis</keyword>
<evidence type="ECO:0000256" key="4">
    <source>
        <dbReference type="ARBA" id="ARBA00022679"/>
    </source>
</evidence>
<keyword evidence="10" id="KW-1185">Reference proteome</keyword>
<gene>
    <name evidence="9" type="ORF">MAR_009497</name>
</gene>
<sequence>MTSFRRRNSSFFRAFKDADDDADLFSMDRGATAASQNRWHFECAWEVANKVGGIYTVIKSKAPVSTEELGEQYFLVGPYNDSCVRTEVELLEPHHYVIKAVLEEMRSHGIKVHFGRWLIDGYPKLILFDIGSAAWKLDEFKHDLWENTHIGIPLHDSESNDALILGNLTAWFITSFRNKLEGRPYVLLHCHEWLAGVALILLRMRKVDVATVFTTHATLLGRYLCAGNSDFYNNLDKFVLDKEAGDRQIYHRYCMERAAAHTAHVFTTVSEITGVEAEHLLKRKPDIITPNGLNVKKFSAIHEFQNLHAVYKEKIHDFVKGHFYGHYDFDLDKTLYVFSAGRYEFSNKGCDLFLESLARLNHFLKTAGSEMTVIAFLIFPARTNNFNIESLRGQAIAKQLRDTVSHIQGQLGKRIFEKALRHDRVKVIFHPEFLNSTNPLFGLDYEEFVRGCHLGVFPSYYEPWGYTPAECTVMGIPSMTSNLSGFGCFMQEHIADPKSYGIYIIDRRFQGIDDSAQQLAQYMFDFSCLSRRQRIIQRNRTERLSELLDWKNLGVYYRKARSQALVKAFPDNFSEASLMPRKVMYPKPASEPPSPSQSRSSTPAVSDQEDDEHRPVKFDDEDNPTDDEEDLNPEADQKN</sequence>
<evidence type="ECO:0000256" key="5">
    <source>
        <dbReference type="ARBA" id="ARBA00023056"/>
    </source>
</evidence>
<feature type="region of interest" description="Disordered" evidence="8">
    <location>
        <begin position="584"/>
        <end position="639"/>
    </location>
</feature>
<evidence type="ECO:0000256" key="7">
    <source>
        <dbReference type="RuleBase" id="RU363104"/>
    </source>
</evidence>
<comment type="similarity">
    <text evidence="2 7">Belongs to the glycosyltransferase 3 family.</text>
</comment>
<evidence type="ECO:0000313" key="9">
    <source>
        <dbReference type="EMBL" id="WAR02939.1"/>
    </source>
</evidence>
<evidence type="ECO:0000313" key="10">
    <source>
        <dbReference type="Proteomes" id="UP001164746"/>
    </source>
</evidence>
<dbReference type="Gene3D" id="3.40.50.2000">
    <property type="entry name" value="Glycogen Phosphorylase B"/>
    <property type="match status" value="2"/>
</dbReference>